<evidence type="ECO:0000313" key="3">
    <source>
        <dbReference type="Proteomes" id="UP000078431"/>
    </source>
</evidence>
<keyword evidence="1" id="KW-0175">Coiled coil</keyword>
<reference evidence="2 3" key="1">
    <citation type="submission" date="2016-04" db="EMBL/GenBank/DDBJ databases">
        <title>ATOL: Assembling a taxonomically balanced genome-scale reconstruction of the evolutionary history of the Enterobacteriaceae.</title>
        <authorList>
            <person name="Plunkett G.III."/>
            <person name="Neeno-Eckwall E.C."/>
            <person name="Glasner J.D."/>
            <person name="Perna N.T."/>
        </authorList>
    </citation>
    <scope>NUCLEOTIDE SEQUENCE [LARGE SCALE GENOMIC DNA]</scope>
    <source>
        <strain evidence="2 3">ATCC 12841</strain>
    </source>
</reference>
<proteinExistence type="predicted"/>
<evidence type="ECO:0000256" key="1">
    <source>
        <dbReference type="SAM" id="Coils"/>
    </source>
</evidence>
<keyword evidence="3" id="KW-1185">Reference proteome</keyword>
<feature type="coiled-coil region" evidence="1">
    <location>
        <begin position="3"/>
        <end position="30"/>
    </location>
</feature>
<comment type="caution">
    <text evidence="2">The sequence shown here is derived from an EMBL/GenBank/DDBJ whole genome shotgun (WGS) entry which is preliminary data.</text>
</comment>
<dbReference type="RefSeq" id="WP_061554303.1">
    <property type="nucleotide sequence ID" value="NZ_LXEX01000062.1"/>
</dbReference>
<sequence>MSAVTVDLLIKELSARVDELEANNTALKHAFTATFSCLPAEVTQQTREILREWYELSVKGAPASVVDSFDKSRKEIETVVGSLK</sequence>
<protein>
    <submittedName>
        <fullName evidence="2">Uncharacterized protein</fullName>
    </submittedName>
</protein>
<name>A0AA91IMH5_9GAMM</name>
<gene>
    <name evidence="2" type="ORF">M993_04533</name>
</gene>
<evidence type="ECO:0000313" key="2">
    <source>
        <dbReference type="EMBL" id="OAT56782.1"/>
    </source>
</evidence>
<organism evidence="2 3">
    <name type="scientific">Obesumbacterium proteus ATCC 12841</name>
    <dbReference type="NCBI Taxonomy" id="1354268"/>
    <lineage>
        <taxon>Bacteria</taxon>
        <taxon>Pseudomonadati</taxon>
        <taxon>Pseudomonadota</taxon>
        <taxon>Gammaproteobacteria</taxon>
        <taxon>Enterobacterales</taxon>
        <taxon>Hafniaceae</taxon>
        <taxon>Obesumbacterium</taxon>
    </lineage>
</organism>
<dbReference type="AlphaFoldDB" id="A0AA91IMH5"/>
<accession>A0AA91IMH5</accession>
<dbReference type="Proteomes" id="UP000078431">
    <property type="component" value="Unassembled WGS sequence"/>
</dbReference>
<dbReference type="EMBL" id="LXEX01000062">
    <property type="protein sequence ID" value="OAT56782.1"/>
    <property type="molecule type" value="Genomic_DNA"/>
</dbReference>